<dbReference type="Proteomes" id="UP000219669">
    <property type="component" value="Unassembled WGS sequence"/>
</dbReference>
<evidence type="ECO:0008006" key="4">
    <source>
        <dbReference type="Google" id="ProtNLM"/>
    </source>
</evidence>
<keyword evidence="3" id="KW-1185">Reference proteome</keyword>
<dbReference type="RefSeq" id="WP_097114835.1">
    <property type="nucleotide sequence ID" value="NZ_CP083931.1"/>
</dbReference>
<proteinExistence type="predicted"/>
<evidence type="ECO:0000313" key="2">
    <source>
        <dbReference type="EMBL" id="SOD69839.1"/>
    </source>
</evidence>
<organism evidence="2 3">
    <name type="scientific">Alysiella filiformis DSM 16848</name>
    <dbReference type="NCBI Taxonomy" id="1120981"/>
    <lineage>
        <taxon>Bacteria</taxon>
        <taxon>Pseudomonadati</taxon>
        <taxon>Pseudomonadota</taxon>
        <taxon>Betaproteobacteria</taxon>
        <taxon>Neisseriales</taxon>
        <taxon>Neisseriaceae</taxon>
        <taxon>Alysiella</taxon>
    </lineage>
</organism>
<dbReference type="EMBL" id="OCNF01000019">
    <property type="protein sequence ID" value="SOD69839.1"/>
    <property type="molecule type" value="Genomic_DNA"/>
</dbReference>
<feature type="coiled-coil region" evidence="1">
    <location>
        <begin position="182"/>
        <end position="259"/>
    </location>
</feature>
<gene>
    <name evidence="2" type="ORF">SAMN02746062_01855</name>
</gene>
<dbReference type="AlphaFoldDB" id="A0A286EG85"/>
<dbReference type="Gene3D" id="3.40.50.300">
    <property type="entry name" value="P-loop containing nucleotide triphosphate hydrolases"/>
    <property type="match status" value="1"/>
</dbReference>
<protein>
    <recommendedName>
        <fullName evidence="4">AAA domain-containing protein</fullName>
    </recommendedName>
</protein>
<keyword evidence="1" id="KW-0175">Coiled coil</keyword>
<reference evidence="2 3" key="1">
    <citation type="submission" date="2017-09" db="EMBL/GenBank/DDBJ databases">
        <authorList>
            <person name="Ehlers B."/>
            <person name="Leendertz F.H."/>
        </authorList>
    </citation>
    <scope>NUCLEOTIDE SEQUENCE [LARGE SCALE GENOMIC DNA]</scope>
    <source>
        <strain evidence="2 3">DSM 16848</strain>
    </source>
</reference>
<feature type="coiled-coil region" evidence="1">
    <location>
        <begin position="329"/>
        <end position="356"/>
    </location>
</feature>
<evidence type="ECO:0000313" key="3">
    <source>
        <dbReference type="Proteomes" id="UP000219669"/>
    </source>
</evidence>
<name>A0A286EG85_9NEIS</name>
<dbReference type="OrthoDB" id="8107482at2"/>
<dbReference type="InterPro" id="IPR027417">
    <property type="entry name" value="P-loop_NTPase"/>
</dbReference>
<accession>A0A286EG85</accession>
<evidence type="ECO:0000256" key="1">
    <source>
        <dbReference type="SAM" id="Coils"/>
    </source>
</evidence>
<sequence length="565" mass="66640">MAKLKFTQIIIISKENKSSNLFQFSPTKNLITADDNGCGKSTLIKSILWTFGCEPIFDDNWKSQNVSCLLNFEIDGKSHQIYRENNFIYYTNGNEKHKFSRITGEYAKFFGELVRFTPLFINRQEDVEAPPPVFYFLPFYINQDIGWTDTWNGFAKQSLTQFHSSWKNILVKFFSGYTTPEYFQLEEKIIQLKKEEKKSKEKIEQLNDVEIIIRENLPSHNFSFDESEFNDIENELQQLDELLRQESDWAKQLSQYKSNKYFLKSQSEYIEQAILSLEEDYLFATEYLENEVKCPTCGVFHKNSAFNRASILADKQKMIKEKKYLDSLISQQQIEIQEINNKLNEIKDKIKYLNIKYQLQGEIFNNYLIGITPRLVNKSFLQIKMQENNLIVENNQNQTKLKKEKESIIKNRRKYSDEYFYKIMYHIKNDLNIHSLNLDKVKTPLHYNKLGKSGGGSADKTRVILAYRLAIYKLIAHLQSTTISPLLIDTPNQHEQDKRNYNSIIKYLSEKITDDFQIFLCAMPNETLDNYKENAHIINLDKNKILLSDNYDSHKKIIDDFLNSF</sequence>